<name>A0A0K2AW96_STRA7</name>
<dbReference type="EMBL" id="CP012382">
    <property type="protein sequence ID" value="AKZ57077.1"/>
    <property type="molecule type" value="Genomic_DNA"/>
</dbReference>
<evidence type="ECO:0000313" key="3">
    <source>
        <dbReference type="Proteomes" id="UP000061018"/>
    </source>
</evidence>
<feature type="transmembrane region" description="Helical" evidence="1">
    <location>
        <begin position="21"/>
        <end position="42"/>
    </location>
</feature>
<gene>
    <name evidence="2" type="ORF">SAM23877_4032</name>
</gene>
<keyword evidence="1" id="KW-1133">Transmembrane helix</keyword>
<keyword evidence="1" id="KW-0812">Transmembrane</keyword>
<dbReference type="AlphaFoldDB" id="A0A0K2AW96"/>
<sequence length="71" mass="7939">MGEDGATRIGRRRNRERWSANRLRPPLCAGHLPLVWLAWWFADGVGRDDYDQGRGPPTGIFCVLPGPPLLA</sequence>
<organism evidence="2 3">
    <name type="scientific">Streptomyces ambofaciens (strain ATCC 23877 / 3486 / DSM 40053 / JCM 4204 / NBRC 12836 / NRRL B-2516)</name>
    <dbReference type="NCBI Taxonomy" id="278992"/>
    <lineage>
        <taxon>Bacteria</taxon>
        <taxon>Bacillati</taxon>
        <taxon>Actinomycetota</taxon>
        <taxon>Actinomycetes</taxon>
        <taxon>Kitasatosporales</taxon>
        <taxon>Streptomycetaceae</taxon>
        <taxon>Streptomyces</taxon>
    </lineage>
</organism>
<reference evidence="3" key="1">
    <citation type="journal article" date="2015" name="J. Biotechnol.">
        <title>Complete genome sequence of Streptomyces ambofaciens ATCC 23877, the spiramycin producer.</title>
        <authorList>
            <person name="Thibessard A."/>
            <person name="Haas D."/>
            <person name="Gerbaud C."/>
            <person name="Aigle B."/>
            <person name="Lautru S."/>
            <person name="Pernodet J.L."/>
            <person name="Leblond P."/>
        </authorList>
    </citation>
    <scope>NUCLEOTIDE SEQUENCE [LARGE SCALE GENOMIC DNA]</scope>
    <source>
        <strain evidence="3">ATCC 23877 / 3486 / DSM 40053 / JCM 4204 / NBRC 12836 / NRRL B-2516</strain>
    </source>
</reference>
<protein>
    <submittedName>
        <fullName evidence="2">Putative integral membrane protein</fullName>
    </submittedName>
</protein>
<accession>A0A0K2AW96</accession>
<proteinExistence type="predicted"/>
<dbReference type="KEGG" id="samb:SAM23877_4032"/>
<keyword evidence="1" id="KW-0472">Membrane</keyword>
<evidence type="ECO:0000313" key="2">
    <source>
        <dbReference type="EMBL" id="AKZ57077.1"/>
    </source>
</evidence>
<evidence type="ECO:0000256" key="1">
    <source>
        <dbReference type="SAM" id="Phobius"/>
    </source>
</evidence>
<dbReference type="Proteomes" id="UP000061018">
    <property type="component" value="Chromosome"/>
</dbReference>